<proteinExistence type="predicted"/>
<dbReference type="Proteomes" id="UP000824120">
    <property type="component" value="Chromosome 7"/>
</dbReference>
<comment type="caution">
    <text evidence="1">The sequence shown here is derived from an EMBL/GenBank/DDBJ whole genome shotgun (WGS) entry which is preliminary data.</text>
</comment>
<reference evidence="1 2" key="1">
    <citation type="submission" date="2020-09" db="EMBL/GenBank/DDBJ databases">
        <title>De no assembly of potato wild relative species, Solanum commersonii.</title>
        <authorList>
            <person name="Cho K."/>
        </authorList>
    </citation>
    <scope>NUCLEOTIDE SEQUENCE [LARGE SCALE GENOMIC DNA]</scope>
    <source>
        <strain evidence="1">LZ3.2</strain>
        <tissue evidence="1">Leaf</tissue>
    </source>
</reference>
<evidence type="ECO:0000313" key="1">
    <source>
        <dbReference type="EMBL" id="KAG5597380.1"/>
    </source>
</evidence>
<accession>A0A9J5YDN9</accession>
<organism evidence="1 2">
    <name type="scientific">Solanum commersonii</name>
    <name type="common">Commerson's wild potato</name>
    <name type="synonym">Commerson's nightshade</name>
    <dbReference type="NCBI Taxonomy" id="4109"/>
    <lineage>
        <taxon>Eukaryota</taxon>
        <taxon>Viridiplantae</taxon>
        <taxon>Streptophyta</taxon>
        <taxon>Embryophyta</taxon>
        <taxon>Tracheophyta</taxon>
        <taxon>Spermatophyta</taxon>
        <taxon>Magnoliopsida</taxon>
        <taxon>eudicotyledons</taxon>
        <taxon>Gunneridae</taxon>
        <taxon>Pentapetalae</taxon>
        <taxon>asterids</taxon>
        <taxon>lamiids</taxon>
        <taxon>Solanales</taxon>
        <taxon>Solanaceae</taxon>
        <taxon>Solanoideae</taxon>
        <taxon>Solaneae</taxon>
        <taxon>Solanum</taxon>
    </lineage>
</organism>
<dbReference type="AlphaFoldDB" id="A0A9J5YDN9"/>
<name>A0A9J5YDN9_SOLCO</name>
<sequence>MIQGNEEIDDDVIHRTEIGWVKWKSAIRVLVGQESAIQEYESCGNEDVEMNMWVY</sequence>
<keyword evidence="2" id="KW-1185">Reference proteome</keyword>
<gene>
    <name evidence="1" type="ORF">H5410_038612</name>
</gene>
<evidence type="ECO:0000313" key="2">
    <source>
        <dbReference type="Proteomes" id="UP000824120"/>
    </source>
</evidence>
<dbReference type="EMBL" id="JACXVP010000007">
    <property type="protein sequence ID" value="KAG5597380.1"/>
    <property type="molecule type" value="Genomic_DNA"/>
</dbReference>
<protein>
    <submittedName>
        <fullName evidence="1">Uncharacterized protein</fullName>
    </submittedName>
</protein>